<proteinExistence type="predicted"/>
<dbReference type="EMBL" id="HBUF01337268">
    <property type="protein sequence ID" value="CAG6698288.1"/>
    <property type="molecule type" value="Transcribed_RNA"/>
</dbReference>
<sequence>MFLVGNTVLDYQLFMCDEGNDGKNYFRKMVGGFLQLNTITIKTVKRKIGTFTTLFSRKTEYLTLKTIGKLDSGYKRYWSHEKLEKMEMVVRQRNSRVEH</sequence>
<reference evidence="1" key="1">
    <citation type="submission" date="2021-05" db="EMBL/GenBank/DDBJ databases">
        <authorList>
            <person name="Alioto T."/>
            <person name="Alioto T."/>
            <person name="Gomez Garrido J."/>
        </authorList>
    </citation>
    <scope>NUCLEOTIDE SEQUENCE</scope>
</reference>
<dbReference type="AlphaFoldDB" id="A0A8D8U2J8"/>
<accession>A0A8D8U2J8</accession>
<evidence type="ECO:0000313" key="1">
    <source>
        <dbReference type="EMBL" id="CAG6698288.1"/>
    </source>
</evidence>
<organism evidence="1">
    <name type="scientific">Cacopsylla melanoneura</name>
    <dbReference type="NCBI Taxonomy" id="428564"/>
    <lineage>
        <taxon>Eukaryota</taxon>
        <taxon>Metazoa</taxon>
        <taxon>Ecdysozoa</taxon>
        <taxon>Arthropoda</taxon>
        <taxon>Hexapoda</taxon>
        <taxon>Insecta</taxon>
        <taxon>Pterygota</taxon>
        <taxon>Neoptera</taxon>
        <taxon>Paraneoptera</taxon>
        <taxon>Hemiptera</taxon>
        <taxon>Sternorrhyncha</taxon>
        <taxon>Psylloidea</taxon>
        <taxon>Psyllidae</taxon>
        <taxon>Psyllinae</taxon>
        <taxon>Cacopsylla</taxon>
    </lineage>
</organism>
<protein>
    <submittedName>
        <fullName evidence="1">Uncharacterized protein</fullName>
    </submittedName>
</protein>
<name>A0A8D8U2J8_9HEMI</name>